<dbReference type="InterPro" id="IPR036681">
    <property type="entry name" value="PgpA-like_sf"/>
</dbReference>
<evidence type="ECO:0000256" key="1">
    <source>
        <dbReference type="ARBA" id="ARBA00001933"/>
    </source>
</evidence>
<dbReference type="Gene3D" id="3.20.10.10">
    <property type="entry name" value="D-amino Acid Aminotransferase, subunit A, domain 2"/>
    <property type="match status" value="1"/>
</dbReference>
<evidence type="ECO:0000256" key="4">
    <source>
        <dbReference type="ARBA" id="ARBA00022679"/>
    </source>
</evidence>
<keyword evidence="3 8" id="KW-0032">Aminotransferase</keyword>
<evidence type="ECO:0000259" key="6">
    <source>
        <dbReference type="Pfam" id="PF04608"/>
    </source>
</evidence>
<evidence type="ECO:0000256" key="3">
    <source>
        <dbReference type="ARBA" id="ARBA00022576"/>
    </source>
</evidence>
<dbReference type="InterPro" id="IPR001544">
    <property type="entry name" value="Aminotrans_IV"/>
</dbReference>
<comment type="similarity">
    <text evidence="2">Belongs to the class-IV pyridoxal-phosphate-dependent aminotransferase family.</text>
</comment>
<evidence type="ECO:0000313" key="7">
    <source>
        <dbReference type="EMBL" id="SDF55900.1"/>
    </source>
</evidence>
<reference evidence="9 10" key="1">
    <citation type="submission" date="2016-10" db="EMBL/GenBank/DDBJ databases">
        <authorList>
            <person name="Varghese N."/>
            <person name="Submissions S."/>
        </authorList>
    </citation>
    <scope>NUCLEOTIDE SEQUENCE [LARGE SCALE GENOMIC DNA]</scope>
    <source>
        <strain evidence="7 10">WG2</strain>
        <strain evidence="8 9">WG5</strain>
    </source>
</reference>
<dbReference type="Gene3D" id="1.10.3760.10">
    <property type="entry name" value="PgpA-like"/>
    <property type="match status" value="1"/>
</dbReference>
<dbReference type="EMBL" id="FNBJ01000015">
    <property type="protein sequence ID" value="SDF55900.1"/>
    <property type="molecule type" value="Genomic_DNA"/>
</dbReference>
<dbReference type="PANTHER" id="PTHR42825">
    <property type="entry name" value="AMINO ACID AMINOTRANSFERASE"/>
    <property type="match status" value="1"/>
</dbReference>
<dbReference type="Pfam" id="PF01063">
    <property type="entry name" value="Aminotran_4"/>
    <property type="match status" value="1"/>
</dbReference>
<evidence type="ECO:0000313" key="8">
    <source>
        <dbReference type="EMBL" id="SES98848.1"/>
    </source>
</evidence>
<accession>A0A1I0AWS2</accession>
<dbReference type="GO" id="GO:0006629">
    <property type="term" value="P:lipid metabolic process"/>
    <property type="evidence" value="ECO:0007669"/>
    <property type="project" value="InterPro"/>
</dbReference>
<dbReference type="GO" id="GO:0008962">
    <property type="term" value="F:phosphatidylglycerophosphatase activity"/>
    <property type="evidence" value="ECO:0007669"/>
    <property type="project" value="InterPro"/>
</dbReference>
<keyword evidence="4 8" id="KW-0808">Transferase</keyword>
<comment type="cofactor">
    <cofactor evidence="1">
        <name>pyridoxal 5'-phosphate</name>
        <dbReference type="ChEBI" id="CHEBI:597326"/>
    </cofactor>
</comment>
<feature type="domain" description="YutG/PgpA" evidence="6">
    <location>
        <begin position="262"/>
        <end position="352"/>
    </location>
</feature>
<keyword evidence="5" id="KW-0663">Pyridoxal phosphate</keyword>
<dbReference type="GO" id="GO:0004084">
    <property type="term" value="F:branched-chain-amino-acid transaminase activity"/>
    <property type="evidence" value="ECO:0007669"/>
    <property type="project" value="InterPro"/>
</dbReference>
<evidence type="ECO:0000256" key="5">
    <source>
        <dbReference type="ARBA" id="ARBA00022898"/>
    </source>
</evidence>
<dbReference type="SUPFAM" id="SSF56752">
    <property type="entry name" value="D-aminoacid aminotransferase-like PLP-dependent enzymes"/>
    <property type="match status" value="1"/>
</dbReference>
<dbReference type="EMBL" id="FOHG01000015">
    <property type="protein sequence ID" value="SES98848.1"/>
    <property type="molecule type" value="Genomic_DNA"/>
</dbReference>
<dbReference type="InterPro" id="IPR043131">
    <property type="entry name" value="BCAT-like_N"/>
</dbReference>
<name>A0A1I0AWS2_9FIRM</name>
<gene>
    <name evidence="7" type="ORF">SAMN04488598_11528</name>
    <name evidence="8" type="ORF">SAMN04515652_11528</name>
</gene>
<proteinExistence type="inferred from homology"/>
<dbReference type="InterPro" id="IPR043132">
    <property type="entry name" value="BCAT-like_C"/>
</dbReference>
<protein>
    <submittedName>
        <fullName evidence="8">Branched-chain amino acid aminotransferase, group II</fullName>
    </submittedName>
</protein>
<evidence type="ECO:0000256" key="2">
    <source>
        <dbReference type="ARBA" id="ARBA00009320"/>
    </source>
</evidence>
<organism evidence="8 9">
    <name type="scientific">Halanaerobium congolense</name>
    <dbReference type="NCBI Taxonomy" id="54121"/>
    <lineage>
        <taxon>Bacteria</taxon>
        <taxon>Bacillati</taxon>
        <taxon>Bacillota</taxon>
        <taxon>Clostridia</taxon>
        <taxon>Halanaerobiales</taxon>
        <taxon>Halanaerobiaceae</taxon>
        <taxon>Halanaerobium</taxon>
    </lineage>
</organism>
<dbReference type="Proteomes" id="UP000199519">
    <property type="component" value="Unassembled WGS sequence"/>
</dbReference>
<dbReference type="InterPro" id="IPR005786">
    <property type="entry name" value="B_amino_transII"/>
</dbReference>
<keyword evidence="10" id="KW-1185">Reference proteome</keyword>
<dbReference type="InterPro" id="IPR036038">
    <property type="entry name" value="Aminotransferase-like"/>
</dbReference>
<dbReference type="Gene3D" id="3.30.470.10">
    <property type="match status" value="1"/>
</dbReference>
<dbReference type="PANTHER" id="PTHR42825:SF2">
    <property type="entry name" value="BRANCHED-CHAIN-AMINO-ACID AMINOTRANSFERASE 3, CHLOROPLASTIC-RELATED"/>
    <property type="match status" value="1"/>
</dbReference>
<dbReference type="GO" id="GO:0009081">
    <property type="term" value="P:branched-chain amino acid metabolic process"/>
    <property type="evidence" value="ECO:0007669"/>
    <property type="project" value="InterPro"/>
</dbReference>
<dbReference type="InterPro" id="IPR007686">
    <property type="entry name" value="YutG/PgpA"/>
</dbReference>
<dbReference type="Pfam" id="PF04608">
    <property type="entry name" value="PgpA"/>
    <property type="match status" value="1"/>
</dbReference>
<evidence type="ECO:0000313" key="10">
    <source>
        <dbReference type="Proteomes" id="UP000199519"/>
    </source>
</evidence>
<evidence type="ECO:0000313" key="9">
    <source>
        <dbReference type="Proteomes" id="UP000198612"/>
    </source>
</evidence>
<dbReference type="SUPFAM" id="SSF101307">
    <property type="entry name" value="YutG-like"/>
    <property type="match status" value="1"/>
</dbReference>
<dbReference type="AlphaFoldDB" id="A0A1I0AWS2"/>
<sequence>MPPFPKERFLEAVDQVVEANLDWVPPYGTGASLYLHLFIFGSKDVIAIKPAEEFQFRLYATPVGPYFKGGINPLTLRVSKYDRAAPRGTGQLKAGLNYAMSLNTTVKAHEEGYDENLFLDAATRTYVEESGGANIIFITEDKELVTPKSSSILPSITKRSILYLAENYLDLKVTERPVKLEEVKDFAEAGLCGTAAVISPVGKIVNGNQEITFLSGMDNLGPIIKKLYEKFVEVLNERGVTLADIAELVKKLQEPYSPEINLEECIENVDNVLKKREVAHAILTGVALDRLAEKKELPEPIQSIIDQDEGLYGIDEIIPLSIVNLYGTIGLTSYGFLDKEKIGIIKELDTKKEFSFK</sequence>
<dbReference type="Proteomes" id="UP000198612">
    <property type="component" value="Unassembled WGS sequence"/>
</dbReference>